<dbReference type="EMBL" id="RAQO01000010">
    <property type="protein sequence ID" value="RKF13681.1"/>
    <property type="molecule type" value="Genomic_DNA"/>
</dbReference>
<dbReference type="CDD" id="cd14014">
    <property type="entry name" value="STKc_PknB_like"/>
    <property type="match status" value="1"/>
</dbReference>
<dbReference type="PANTHER" id="PTHR43289:SF34">
    <property type="entry name" value="SERINE_THREONINE-PROTEIN KINASE YBDM-RELATED"/>
    <property type="match status" value="1"/>
</dbReference>
<dbReference type="RefSeq" id="WP_120356391.1">
    <property type="nucleotide sequence ID" value="NZ_RAQO01000010.1"/>
</dbReference>
<dbReference type="SMART" id="SM00220">
    <property type="entry name" value="S_TKc"/>
    <property type="match status" value="1"/>
</dbReference>
<keyword evidence="2" id="KW-0547">Nucleotide-binding</keyword>
<comment type="caution">
    <text evidence="6">The sequence shown here is derived from an EMBL/GenBank/DDBJ whole genome shotgun (WGS) entry which is preliminary data.</text>
</comment>
<dbReference type="AlphaFoldDB" id="A0A420E6H1"/>
<keyword evidence="6" id="KW-0723">Serine/threonine-protein kinase</keyword>
<dbReference type="PROSITE" id="PS00108">
    <property type="entry name" value="PROTEIN_KINASE_ST"/>
    <property type="match status" value="1"/>
</dbReference>
<dbReference type="Pfam" id="PF00069">
    <property type="entry name" value="Pkinase"/>
    <property type="match status" value="1"/>
</dbReference>
<dbReference type="Proteomes" id="UP000286482">
    <property type="component" value="Unassembled WGS sequence"/>
</dbReference>
<keyword evidence="1" id="KW-0808">Transferase</keyword>
<dbReference type="PANTHER" id="PTHR43289">
    <property type="entry name" value="MITOGEN-ACTIVATED PROTEIN KINASE KINASE KINASE 20-RELATED"/>
    <property type="match status" value="1"/>
</dbReference>
<reference evidence="6 7" key="1">
    <citation type="submission" date="2018-09" db="EMBL/GenBank/DDBJ databases">
        <authorList>
            <person name="Wang Z."/>
        </authorList>
    </citation>
    <scope>NUCLEOTIDE SEQUENCE [LARGE SCALE GENOMIC DNA]</scope>
    <source>
        <strain evidence="6 7">ALS 81</strain>
    </source>
</reference>
<sequence>MIDVVSLYFELVSLSPEQRQQRLSKLELQFPAQVSELRSMLALGEETQHGSKLLAQQLSSAQATNYQDYIGQVVMGFTITEILSEAGGMGLVFLAQQRLCAPDSDEVKTHRAAIKVLRAEILNPTQQQQFFYREAASLMTLDHPNICKIYGVSQVLDQACIVMDYIDGMSLDRWFQQNQITESQALDKFEKLLNAMSYAHNKHVYHGDLKPQNVLLNTDEQLTLIDMGLAKQFETQTEDDFSQHYIHAFSKHWSAPEQLAGKWNKSQSDVYSLGAILCFLLTGSAPIAGDLTAINNKELRAIVSKATQTLAQDRYRDANALLEALNLYRGGYALSEYSNRWSYRARKALQRRPLVSLSIALIASLILGSSITTWRHNQVLLAEQLSNQQVMAQLEKTLRDNFPVLSYRFEQPSVEQLYVQGAEHWLASHHTLTESAKRQTGLLFIQGLFAQYSENVEQILAILEVLGVDTRLKPNDTQQLQLQSYWMLAHAFNAFKGIDKDYGESDHSFYDYRRDPTLIPDNNPAAKLARSLIAQFTASEPINPEQIKALISAFKVPMPFDKVIRKSQYLALFEQVKPYISQASLYSITQRLDLLEFIYLGGPQSSFFDQSADVNDLARNSKLRQHMQTIEPELLAMLSSPELSVADFYRLHNALLAINPSLNETAIRALISTRLQTQLDGFQLSNSAKIQQLADLKISGEALDSGAEKERLRDELRLFRRRYGSTYGDMMTHLTLLQGQALALGNAKIFEYFDSYMQSQAMRMRRLDYRYDSAYQGLDLAIIRQDWTQVVSRLSNLETDFEVYFSLLESEGLQAFEMRKLHLNAWIPASQNNWQAVQQQVAQSQLNVQEQQVYLAFINLSFERHSQALAYLNQLDDLPLILESEFDNGFYLLNELAYFFGKNGEPERAIVLLNRHADLHADYANIFHAVQALYLADLYFISGNRSAAESLISNLQQYGKSFSYRSDWEKLWRDLAQKFL</sequence>
<dbReference type="InterPro" id="IPR011009">
    <property type="entry name" value="Kinase-like_dom_sf"/>
</dbReference>
<dbReference type="GO" id="GO:0004674">
    <property type="term" value="F:protein serine/threonine kinase activity"/>
    <property type="evidence" value="ECO:0007669"/>
    <property type="project" value="UniProtKB-KW"/>
</dbReference>
<proteinExistence type="predicted"/>
<dbReference type="InterPro" id="IPR000719">
    <property type="entry name" value="Prot_kinase_dom"/>
</dbReference>
<accession>A0A420E6H1</accession>
<dbReference type="PROSITE" id="PS50011">
    <property type="entry name" value="PROTEIN_KINASE_DOM"/>
    <property type="match status" value="1"/>
</dbReference>
<dbReference type="SUPFAM" id="SSF56112">
    <property type="entry name" value="Protein kinase-like (PK-like)"/>
    <property type="match status" value="1"/>
</dbReference>
<keyword evidence="7" id="KW-1185">Reference proteome</keyword>
<evidence type="ECO:0000313" key="6">
    <source>
        <dbReference type="EMBL" id="RKF13681.1"/>
    </source>
</evidence>
<dbReference type="OrthoDB" id="6337731at2"/>
<evidence type="ECO:0000256" key="4">
    <source>
        <dbReference type="ARBA" id="ARBA00022840"/>
    </source>
</evidence>
<keyword evidence="3 6" id="KW-0418">Kinase</keyword>
<feature type="domain" description="Protein kinase" evidence="5">
    <location>
        <begin position="78"/>
        <end position="379"/>
    </location>
</feature>
<evidence type="ECO:0000256" key="1">
    <source>
        <dbReference type="ARBA" id="ARBA00022679"/>
    </source>
</evidence>
<dbReference type="InterPro" id="IPR008271">
    <property type="entry name" value="Ser/Thr_kinase_AS"/>
</dbReference>
<dbReference type="Gene3D" id="1.10.510.10">
    <property type="entry name" value="Transferase(Phosphotransferase) domain 1"/>
    <property type="match status" value="1"/>
</dbReference>
<name>A0A420E6H1_9ALTE</name>
<evidence type="ECO:0000313" key="7">
    <source>
        <dbReference type="Proteomes" id="UP000286482"/>
    </source>
</evidence>
<gene>
    <name evidence="6" type="ORF">DBZ36_18080</name>
</gene>
<protein>
    <submittedName>
        <fullName evidence="6">Serine/threonine protein kinase</fullName>
    </submittedName>
</protein>
<evidence type="ECO:0000256" key="2">
    <source>
        <dbReference type="ARBA" id="ARBA00022741"/>
    </source>
</evidence>
<keyword evidence="4" id="KW-0067">ATP-binding</keyword>
<evidence type="ECO:0000259" key="5">
    <source>
        <dbReference type="PROSITE" id="PS50011"/>
    </source>
</evidence>
<evidence type="ECO:0000256" key="3">
    <source>
        <dbReference type="ARBA" id="ARBA00022777"/>
    </source>
</evidence>
<dbReference type="GO" id="GO:0005524">
    <property type="term" value="F:ATP binding"/>
    <property type="evidence" value="ECO:0007669"/>
    <property type="project" value="UniProtKB-KW"/>
</dbReference>
<organism evidence="6 7">
    <name type="scientific">Alginatibacterium sediminis</name>
    <dbReference type="NCBI Taxonomy" id="2164068"/>
    <lineage>
        <taxon>Bacteria</taxon>
        <taxon>Pseudomonadati</taxon>
        <taxon>Pseudomonadota</taxon>
        <taxon>Gammaproteobacteria</taxon>
        <taxon>Alteromonadales</taxon>
        <taxon>Alteromonadaceae</taxon>
        <taxon>Alginatibacterium</taxon>
    </lineage>
</organism>